<protein>
    <submittedName>
        <fullName evidence="1">Uncharacterized protein</fullName>
    </submittedName>
</protein>
<sequence>MNFGAFLVFIALSYFGTEANGAPTTLTYQGRILRSDGTPLEHSNVSFIFQITNPSGQCTIYQEQVTGINMTNSKGVFDVPIGAGLINFPLSGGFTVLDAFNNSTSYTCGACVGYNCVNGTSTYTPLGSDSRVLRVQFHDGSGWRTIAPDNLIRSVPFSGYALSAQKLGTNVASDFLLKAGLPTCTSNQYLSWNGTTLICATSSAASSSSTGLLSSTDWNAFNNKLDSSSSISTSQLPTVPVSKGGTGVTSLIPNRLLASDASGSAVTAFNCGAGQLVSFDALGVMGCINISSLAMFANGGNSFSANAVLGTSDNFSVSFATNGIRRMTVTADGKVGILTTTPNSALTVGGQVESTTGGFKFPDGSVQTTAASASVLPKVITFSSVSGITTSSAPSYVTMSTRSWTAPATGMVLMTYYKIAPYIFSCTSGNLGFRFTVDGAAGFIGNHAFITGVHRYQNGEVVFPPMVDTFNVTEGTTYTIATQYFTQSFSSCLFNSHGNSSGQDTIVIQYVQ</sequence>
<accession>A0A162GYF9</accession>
<proteinExistence type="predicted"/>
<organism evidence="1 2">
    <name type="scientific">Bdellovibrio bacteriovorus</name>
    <dbReference type="NCBI Taxonomy" id="959"/>
    <lineage>
        <taxon>Bacteria</taxon>
        <taxon>Pseudomonadati</taxon>
        <taxon>Bdellovibrionota</taxon>
        <taxon>Bdellovibrionia</taxon>
        <taxon>Bdellovibrionales</taxon>
        <taxon>Pseudobdellovibrionaceae</taxon>
        <taxon>Bdellovibrio</taxon>
    </lineage>
</organism>
<comment type="caution">
    <text evidence="1">The sequence shown here is derived from an EMBL/GenBank/DDBJ whole genome shotgun (WGS) entry which is preliminary data.</text>
</comment>
<evidence type="ECO:0000313" key="2">
    <source>
        <dbReference type="Proteomes" id="UP000075799"/>
    </source>
</evidence>
<dbReference type="RefSeq" id="WP_063206129.1">
    <property type="nucleotide sequence ID" value="NZ_LUKD01000001.1"/>
</dbReference>
<dbReference type="Proteomes" id="UP000075799">
    <property type="component" value="Unassembled WGS sequence"/>
</dbReference>
<dbReference type="AlphaFoldDB" id="A0A162GYF9"/>
<reference evidence="1 2" key="1">
    <citation type="submission" date="2016-03" db="EMBL/GenBank/DDBJ databases">
        <authorList>
            <person name="Ploux O."/>
        </authorList>
    </citation>
    <scope>NUCLEOTIDE SEQUENCE [LARGE SCALE GENOMIC DNA]</scope>
    <source>
        <strain evidence="1 2">EC13</strain>
    </source>
</reference>
<name>A0A162GYF9_BDEBC</name>
<evidence type="ECO:0000313" key="1">
    <source>
        <dbReference type="EMBL" id="KYG69230.1"/>
    </source>
</evidence>
<gene>
    <name evidence="1" type="ORF">AZI87_08465</name>
</gene>
<dbReference type="EMBL" id="LUKD01000001">
    <property type="protein sequence ID" value="KYG69230.1"/>
    <property type="molecule type" value="Genomic_DNA"/>
</dbReference>
<dbReference type="OrthoDB" id="1002014at2"/>